<dbReference type="Proteomes" id="UP001165367">
    <property type="component" value="Unassembled WGS sequence"/>
</dbReference>
<evidence type="ECO:0008006" key="3">
    <source>
        <dbReference type="Google" id="ProtNLM"/>
    </source>
</evidence>
<evidence type="ECO:0000313" key="2">
    <source>
        <dbReference type="Proteomes" id="UP001165367"/>
    </source>
</evidence>
<name>A0ABS9KMY1_9BACT</name>
<reference evidence="1" key="1">
    <citation type="submission" date="2022-01" db="EMBL/GenBank/DDBJ databases">
        <authorList>
            <person name="Jo J.-H."/>
            <person name="Im W.-T."/>
        </authorList>
    </citation>
    <scope>NUCLEOTIDE SEQUENCE</scope>
    <source>
        <strain evidence="1">NA20</strain>
    </source>
</reference>
<sequence length="182" mass="20728">MSDTVKFNNNFYQCRPIDLRQIDANIFLESGRSREVILAILASYNEEESVIIIQKILSKLHALLSGSPGELVDRIKELEILSNLRSKTIQKQLIEEEVKMTILYDLSTDIRFEQGIALGEVRGIEKGRVEGEEKAARKFAEILIRQGFSISQIVETFDLSPTILSFLEKTFSQKNGFNKNES</sequence>
<protein>
    <recommendedName>
        <fullName evidence="3">Rpn family recombination-promoting nuclease/putative transposase</fullName>
    </recommendedName>
</protein>
<dbReference type="EMBL" id="JAKLTR010000003">
    <property type="protein sequence ID" value="MCG2613675.1"/>
    <property type="molecule type" value="Genomic_DNA"/>
</dbReference>
<comment type="caution">
    <text evidence="1">The sequence shown here is derived from an EMBL/GenBank/DDBJ whole genome shotgun (WGS) entry which is preliminary data.</text>
</comment>
<proteinExistence type="predicted"/>
<keyword evidence="2" id="KW-1185">Reference proteome</keyword>
<accession>A0ABS9KMY1</accession>
<dbReference type="RefSeq" id="WP_237869280.1">
    <property type="nucleotide sequence ID" value="NZ_JAKLTR010000003.1"/>
</dbReference>
<evidence type="ECO:0000313" key="1">
    <source>
        <dbReference type="EMBL" id="MCG2613675.1"/>
    </source>
</evidence>
<gene>
    <name evidence="1" type="ORF">LZZ85_05260</name>
</gene>
<organism evidence="1 2">
    <name type="scientific">Terrimonas ginsenosidimutans</name>
    <dbReference type="NCBI Taxonomy" id="2908004"/>
    <lineage>
        <taxon>Bacteria</taxon>
        <taxon>Pseudomonadati</taxon>
        <taxon>Bacteroidota</taxon>
        <taxon>Chitinophagia</taxon>
        <taxon>Chitinophagales</taxon>
        <taxon>Chitinophagaceae</taxon>
        <taxon>Terrimonas</taxon>
    </lineage>
</organism>